<dbReference type="InterPro" id="IPR029033">
    <property type="entry name" value="His_PPase_superfam"/>
</dbReference>
<evidence type="ECO:0000313" key="1">
    <source>
        <dbReference type="EMBL" id="KLK91830.1"/>
    </source>
</evidence>
<accession>A0A0H1R9F2</accession>
<proteinExistence type="predicted"/>
<comment type="caution">
    <text evidence="1">The sequence shown here is derived from an EMBL/GenBank/DDBJ whole genome shotgun (WGS) entry which is preliminary data.</text>
</comment>
<dbReference type="OrthoDB" id="2237472at2"/>
<dbReference type="PATRIC" id="fig|1225564.3.peg.4795"/>
<sequence length="177" mass="19413">MLIALGATQIAAASEAAWQQLQAGGSVAILRHARAPGTGDPQNFRLGDCATQRNLSDAGRAQAQDIGWRFRERKVSVERVLSSRWCRSLETARLAFGDMAEPFPPLDSFFSDRGQQDRQTQAVRRTIEEWRSPGVLVLVTHQVNITVLTGTFPAEGEILVLKPKTSGGFDLVGRIKL</sequence>
<protein>
    <recommendedName>
        <fullName evidence="3">Phosphoglycerate mutase</fullName>
    </recommendedName>
</protein>
<evidence type="ECO:0008006" key="3">
    <source>
        <dbReference type="Google" id="ProtNLM"/>
    </source>
</evidence>
<keyword evidence="2" id="KW-1185">Reference proteome</keyword>
<dbReference type="CDD" id="cd07040">
    <property type="entry name" value="HP"/>
    <property type="match status" value="1"/>
</dbReference>
<reference evidence="1 2" key="1">
    <citation type="submission" date="2015-05" db="EMBL/GenBank/DDBJ databases">
        <title>Draft genome sequence of Microvirga vignae strain BR3299, a novel nitrogen fixing bacteria isolated from Brazil semi-aired region.</title>
        <authorList>
            <person name="Zilli J.E."/>
            <person name="Passos S.R."/>
            <person name="Leite J."/>
            <person name="Baldani J.I."/>
            <person name="Xavier G.R."/>
            <person name="Rumjaneck N.G."/>
            <person name="Simoes-Araujo J.L."/>
        </authorList>
    </citation>
    <scope>NUCLEOTIDE SEQUENCE [LARGE SCALE GENOMIC DNA]</scope>
    <source>
        <strain evidence="1 2">BR3299</strain>
    </source>
</reference>
<dbReference type="AlphaFoldDB" id="A0A0H1R9F2"/>
<name>A0A0H1R9F2_9HYPH</name>
<dbReference type="EMBL" id="LCYG01000045">
    <property type="protein sequence ID" value="KLK91830.1"/>
    <property type="molecule type" value="Genomic_DNA"/>
</dbReference>
<evidence type="ECO:0000313" key="2">
    <source>
        <dbReference type="Proteomes" id="UP000035489"/>
    </source>
</evidence>
<dbReference type="Proteomes" id="UP000035489">
    <property type="component" value="Unassembled WGS sequence"/>
</dbReference>
<dbReference type="STRING" id="1225564.AA309_18290"/>
<organism evidence="1 2">
    <name type="scientific">Microvirga vignae</name>
    <dbReference type="NCBI Taxonomy" id="1225564"/>
    <lineage>
        <taxon>Bacteria</taxon>
        <taxon>Pseudomonadati</taxon>
        <taxon>Pseudomonadota</taxon>
        <taxon>Alphaproteobacteria</taxon>
        <taxon>Hyphomicrobiales</taxon>
        <taxon>Methylobacteriaceae</taxon>
        <taxon>Microvirga</taxon>
    </lineage>
</organism>
<gene>
    <name evidence="1" type="ORF">AA309_18290</name>
</gene>
<dbReference type="SUPFAM" id="SSF53254">
    <property type="entry name" value="Phosphoglycerate mutase-like"/>
    <property type="match status" value="1"/>
</dbReference>
<dbReference type="Gene3D" id="3.40.50.1240">
    <property type="entry name" value="Phosphoglycerate mutase-like"/>
    <property type="match status" value="1"/>
</dbReference>